<sequence length="56" mass="6165">MERILVSSCLLGSRVRYNGTAKTVHTGLVDRWRTEGRLVPFCPEVSGGLPVPREPA</sequence>
<proteinExistence type="predicted"/>
<organism evidence="1 2">
    <name type="scientific">Actinomadura adrarensis</name>
    <dbReference type="NCBI Taxonomy" id="1819600"/>
    <lineage>
        <taxon>Bacteria</taxon>
        <taxon>Bacillati</taxon>
        <taxon>Actinomycetota</taxon>
        <taxon>Actinomycetes</taxon>
        <taxon>Streptosporangiales</taxon>
        <taxon>Thermomonosporaceae</taxon>
        <taxon>Actinomadura</taxon>
    </lineage>
</organism>
<comment type="caution">
    <text evidence="1">The sequence shown here is derived from an EMBL/GenBank/DDBJ whole genome shotgun (WGS) entry which is preliminary data.</text>
</comment>
<feature type="non-terminal residue" evidence="1">
    <location>
        <position position="56"/>
    </location>
</feature>
<dbReference type="PANTHER" id="PTHR30087">
    <property type="entry name" value="INNER MEMBRANE PROTEIN"/>
    <property type="match status" value="1"/>
</dbReference>
<keyword evidence="2" id="KW-1185">Reference proteome</keyword>
<dbReference type="EMBL" id="JBHTIR010002414">
    <property type="protein sequence ID" value="MFD0853743.1"/>
    <property type="molecule type" value="Genomic_DNA"/>
</dbReference>
<dbReference type="PANTHER" id="PTHR30087:SF1">
    <property type="entry name" value="HYPOTHETICAL CYTOSOLIC PROTEIN"/>
    <property type="match status" value="1"/>
</dbReference>
<accession>A0ABW3CJ00</accession>
<evidence type="ECO:0000313" key="2">
    <source>
        <dbReference type="Proteomes" id="UP001597083"/>
    </source>
</evidence>
<dbReference type="Pfam" id="PF04463">
    <property type="entry name" value="2-thiour_desulf"/>
    <property type="match status" value="1"/>
</dbReference>
<name>A0ABW3CJ00_9ACTN</name>
<gene>
    <name evidence="1" type="ORF">ACFQ07_16010</name>
</gene>
<dbReference type="Proteomes" id="UP001597083">
    <property type="component" value="Unassembled WGS sequence"/>
</dbReference>
<protein>
    <submittedName>
        <fullName evidence="1">2-thiouracil desulfurase family protein</fullName>
    </submittedName>
</protein>
<reference evidence="2" key="1">
    <citation type="journal article" date="2019" name="Int. J. Syst. Evol. Microbiol.">
        <title>The Global Catalogue of Microorganisms (GCM) 10K type strain sequencing project: providing services to taxonomists for standard genome sequencing and annotation.</title>
        <authorList>
            <consortium name="The Broad Institute Genomics Platform"/>
            <consortium name="The Broad Institute Genome Sequencing Center for Infectious Disease"/>
            <person name="Wu L."/>
            <person name="Ma J."/>
        </authorList>
    </citation>
    <scope>NUCLEOTIDE SEQUENCE [LARGE SCALE GENOMIC DNA]</scope>
    <source>
        <strain evidence="2">JCM 31696</strain>
    </source>
</reference>
<dbReference type="InterPro" id="IPR007553">
    <property type="entry name" value="2-thiour_desulf"/>
</dbReference>
<evidence type="ECO:0000313" key="1">
    <source>
        <dbReference type="EMBL" id="MFD0853743.1"/>
    </source>
</evidence>